<feature type="signal peptide" evidence="1">
    <location>
        <begin position="1"/>
        <end position="20"/>
    </location>
</feature>
<feature type="chain" id="PRO_5033016592" evidence="1">
    <location>
        <begin position="21"/>
        <end position="324"/>
    </location>
</feature>
<comment type="caution">
    <text evidence="2">The sequence shown here is derived from an EMBL/GenBank/DDBJ whole genome shotgun (WGS) entry which is preliminary data.</text>
</comment>
<accession>A0A840TDP0</accession>
<keyword evidence="1" id="KW-0732">Signal</keyword>
<evidence type="ECO:0000256" key="1">
    <source>
        <dbReference type="SAM" id="SignalP"/>
    </source>
</evidence>
<evidence type="ECO:0000313" key="2">
    <source>
        <dbReference type="EMBL" id="MBB5282226.1"/>
    </source>
</evidence>
<organism evidence="2 3">
    <name type="scientific">Rhabdobacter roseus</name>
    <dbReference type="NCBI Taxonomy" id="1655419"/>
    <lineage>
        <taxon>Bacteria</taxon>
        <taxon>Pseudomonadati</taxon>
        <taxon>Bacteroidota</taxon>
        <taxon>Cytophagia</taxon>
        <taxon>Cytophagales</taxon>
        <taxon>Cytophagaceae</taxon>
        <taxon>Rhabdobacter</taxon>
    </lineage>
</organism>
<reference evidence="2 3" key="1">
    <citation type="submission" date="2020-08" db="EMBL/GenBank/DDBJ databases">
        <title>Genomic Encyclopedia of Type Strains, Phase IV (KMG-IV): sequencing the most valuable type-strain genomes for metagenomic binning, comparative biology and taxonomic classification.</title>
        <authorList>
            <person name="Goeker M."/>
        </authorList>
    </citation>
    <scope>NUCLEOTIDE SEQUENCE [LARGE SCALE GENOMIC DNA]</scope>
    <source>
        <strain evidence="2 3">DSM 105074</strain>
    </source>
</reference>
<keyword evidence="3" id="KW-1185">Reference proteome</keyword>
<gene>
    <name evidence="2" type="ORF">HNQ92_000347</name>
</gene>
<sequence length="324" mass="37096">MKPRGFLFILLVLLASGCQPTTPVKSTSSPGELLFQSGFESDVRVVARNADDDLVGADRTLPNHNDWVTDLDNHPLIGNFNLQYQGGDTTQRFARIIPEPGNPANKVLHFWLDGPNVDNSKGRIQGNLYGNQGMKEFYQSVRVFLPEDFRTVRTFPKSIHWLTIAEFWNNVTWSQQVPYGFRITLGIGKPTGQESDLYFILDAQDCELFADGSQKYTTLWAETNSAVKVPIGQWFTMDYYYKEGDHANGRFYLSITPEGEPEKVIFDVRKITHNSHDPAPDGVTDFNPMKLYTSKELIHYMKSQGKTLQVYWDDFKLWKDKRPH</sequence>
<dbReference type="EMBL" id="JACHGF010000001">
    <property type="protein sequence ID" value="MBB5282226.1"/>
    <property type="molecule type" value="Genomic_DNA"/>
</dbReference>
<dbReference type="PROSITE" id="PS51257">
    <property type="entry name" value="PROKAR_LIPOPROTEIN"/>
    <property type="match status" value="1"/>
</dbReference>
<proteinExistence type="predicted"/>
<name>A0A840TDP0_9BACT</name>
<dbReference type="AlphaFoldDB" id="A0A840TDP0"/>
<dbReference type="RefSeq" id="WP_184169974.1">
    <property type="nucleotide sequence ID" value="NZ_JACHGF010000001.1"/>
</dbReference>
<dbReference type="Proteomes" id="UP000557307">
    <property type="component" value="Unassembled WGS sequence"/>
</dbReference>
<evidence type="ECO:0000313" key="3">
    <source>
        <dbReference type="Proteomes" id="UP000557307"/>
    </source>
</evidence>
<protein>
    <submittedName>
        <fullName evidence="2">Uncharacterized protein</fullName>
    </submittedName>
</protein>